<dbReference type="EMBL" id="JAQQWI010000010">
    <property type="protein sequence ID" value="KAK8018739.1"/>
    <property type="molecule type" value="Genomic_DNA"/>
</dbReference>
<organism evidence="1 2">
    <name type="scientific">Apiospora marii</name>
    <dbReference type="NCBI Taxonomy" id="335849"/>
    <lineage>
        <taxon>Eukaryota</taxon>
        <taxon>Fungi</taxon>
        <taxon>Dikarya</taxon>
        <taxon>Ascomycota</taxon>
        <taxon>Pezizomycotina</taxon>
        <taxon>Sordariomycetes</taxon>
        <taxon>Xylariomycetidae</taxon>
        <taxon>Amphisphaeriales</taxon>
        <taxon>Apiosporaceae</taxon>
        <taxon>Apiospora</taxon>
    </lineage>
</organism>
<dbReference type="Proteomes" id="UP001396898">
    <property type="component" value="Unassembled WGS sequence"/>
</dbReference>
<proteinExistence type="predicted"/>
<comment type="caution">
    <text evidence="1">The sequence shown here is derived from an EMBL/GenBank/DDBJ whole genome shotgun (WGS) entry which is preliminary data.</text>
</comment>
<reference evidence="1 2" key="1">
    <citation type="submission" date="2023-01" db="EMBL/GenBank/DDBJ databases">
        <title>Analysis of 21 Apiospora genomes using comparative genomics revels a genus with tremendous synthesis potential of carbohydrate active enzymes and secondary metabolites.</title>
        <authorList>
            <person name="Sorensen T."/>
        </authorList>
    </citation>
    <scope>NUCLEOTIDE SEQUENCE [LARGE SCALE GENOMIC DNA]</scope>
    <source>
        <strain evidence="1 2">CBS 20057</strain>
    </source>
</reference>
<evidence type="ECO:0000313" key="2">
    <source>
        <dbReference type="Proteomes" id="UP001396898"/>
    </source>
</evidence>
<evidence type="ECO:0000313" key="1">
    <source>
        <dbReference type="EMBL" id="KAK8018739.1"/>
    </source>
</evidence>
<protein>
    <submittedName>
        <fullName evidence="1">Uncharacterized protein</fullName>
    </submittedName>
</protein>
<accession>A0ABR1RW37</accession>
<name>A0ABR1RW37_9PEZI</name>
<keyword evidence="2" id="KW-1185">Reference proteome</keyword>
<sequence length="92" mass="10437">MSLFRKSPRKKVYLQASAATETLPHAGPNDCLSYAWRRARTTSGTSQSTPLAPVQDEGARWGEYALLALALHRVALLYREHRTRWNKSRSSH</sequence>
<gene>
    <name evidence="1" type="ORF">PG991_007929</name>
</gene>